<dbReference type="SUPFAM" id="SSF46894">
    <property type="entry name" value="C-terminal effector domain of the bipartite response regulators"/>
    <property type="match status" value="1"/>
</dbReference>
<dbReference type="InterPro" id="IPR016032">
    <property type="entry name" value="Sig_transdc_resp-reg_C-effctor"/>
</dbReference>
<dbReference type="InterPro" id="IPR011006">
    <property type="entry name" value="CheY-like_superfamily"/>
</dbReference>
<accession>A0A7C3ZVU6</accession>
<gene>
    <name evidence="5" type="ORF">ENR15_10470</name>
</gene>
<evidence type="ECO:0000256" key="1">
    <source>
        <dbReference type="ARBA" id="ARBA00023125"/>
    </source>
</evidence>
<comment type="caution">
    <text evidence="5">The sequence shown here is derived from an EMBL/GenBank/DDBJ whole genome shotgun (WGS) entry which is preliminary data.</text>
</comment>
<dbReference type="CDD" id="cd06170">
    <property type="entry name" value="LuxR_C_like"/>
    <property type="match status" value="1"/>
</dbReference>
<evidence type="ECO:0000259" key="3">
    <source>
        <dbReference type="PROSITE" id="PS50043"/>
    </source>
</evidence>
<protein>
    <submittedName>
        <fullName evidence="5">Response regulator transcription factor</fullName>
    </submittedName>
</protein>
<evidence type="ECO:0000259" key="4">
    <source>
        <dbReference type="PROSITE" id="PS50110"/>
    </source>
</evidence>
<dbReference type="SUPFAM" id="SSF52172">
    <property type="entry name" value="CheY-like"/>
    <property type="match status" value="1"/>
</dbReference>
<dbReference type="AlphaFoldDB" id="A0A7C3ZVU6"/>
<dbReference type="PROSITE" id="PS00622">
    <property type="entry name" value="HTH_LUXR_1"/>
    <property type="match status" value="1"/>
</dbReference>
<reference evidence="5" key="1">
    <citation type="journal article" date="2020" name="mSystems">
        <title>Genome- and Community-Level Interaction Insights into Carbon Utilization and Element Cycling Functions of Hydrothermarchaeota in Hydrothermal Sediment.</title>
        <authorList>
            <person name="Zhou Z."/>
            <person name="Liu Y."/>
            <person name="Xu W."/>
            <person name="Pan J."/>
            <person name="Luo Z.H."/>
            <person name="Li M."/>
        </authorList>
    </citation>
    <scope>NUCLEOTIDE SEQUENCE [LARGE SCALE GENOMIC DNA]</scope>
    <source>
        <strain evidence="5">SpSt-374</strain>
    </source>
</reference>
<feature type="domain" description="HTH luxR-type" evidence="3">
    <location>
        <begin position="138"/>
        <end position="203"/>
    </location>
</feature>
<dbReference type="Pfam" id="PF00196">
    <property type="entry name" value="GerE"/>
    <property type="match status" value="1"/>
</dbReference>
<dbReference type="InterPro" id="IPR001789">
    <property type="entry name" value="Sig_transdc_resp-reg_receiver"/>
</dbReference>
<proteinExistence type="predicted"/>
<keyword evidence="1" id="KW-0238">DNA-binding</keyword>
<dbReference type="PRINTS" id="PR00038">
    <property type="entry name" value="HTHLUXR"/>
</dbReference>
<dbReference type="PROSITE" id="PS50043">
    <property type="entry name" value="HTH_LUXR_2"/>
    <property type="match status" value="1"/>
</dbReference>
<organism evidence="5">
    <name type="scientific">Planktothricoides sp. SpSt-374</name>
    <dbReference type="NCBI Taxonomy" id="2282167"/>
    <lineage>
        <taxon>Bacteria</taxon>
        <taxon>Bacillati</taxon>
        <taxon>Cyanobacteriota</taxon>
        <taxon>Cyanophyceae</taxon>
        <taxon>Oscillatoriophycideae</taxon>
        <taxon>Oscillatoriales</taxon>
        <taxon>Oscillatoriaceae</taxon>
        <taxon>Planktothricoides</taxon>
    </lineage>
</organism>
<dbReference type="PANTHER" id="PTHR43214">
    <property type="entry name" value="TWO-COMPONENT RESPONSE REGULATOR"/>
    <property type="match status" value="1"/>
</dbReference>
<dbReference type="GO" id="GO:0006355">
    <property type="term" value="P:regulation of DNA-templated transcription"/>
    <property type="evidence" value="ECO:0007669"/>
    <property type="project" value="InterPro"/>
</dbReference>
<dbReference type="GO" id="GO:0000160">
    <property type="term" value="P:phosphorelay signal transduction system"/>
    <property type="evidence" value="ECO:0007669"/>
    <property type="project" value="InterPro"/>
</dbReference>
<dbReference type="PANTHER" id="PTHR43214:SF43">
    <property type="entry name" value="TWO-COMPONENT RESPONSE REGULATOR"/>
    <property type="match status" value="1"/>
</dbReference>
<dbReference type="PROSITE" id="PS50110">
    <property type="entry name" value="RESPONSE_REGULATORY"/>
    <property type="match status" value="1"/>
</dbReference>
<dbReference type="InterPro" id="IPR000792">
    <property type="entry name" value="Tscrpt_reg_LuxR_C"/>
</dbReference>
<dbReference type="Gene3D" id="3.40.50.2300">
    <property type="match status" value="1"/>
</dbReference>
<feature type="domain" description="Response regulatory" evidence="4">
    <location>
        <begin position="1"/>
        <end position="113"/>
    </location>
</feature>
<dbReference type="InterPro" id="IPR039420">
    <property type="entry name" value="WalR-like"/>
</dbReference>
<sequence length="207" mass="21782">MVLAANPIIRSGLESIITAHPELEVVGVSAAPATAVELIEQLGPDVVLVDEGFADGETLLSLVPETTSKPSIVALVDDLEAGWLTEALRAGVRGILPRDAEAEEIIAAVIAAQAGLVVLHPEAVEFLSRHSVVTRSLKLAEKQPLTPREIEVLEMLAAGVGNKIIAKRLSISEHTVKFHISSIFTKLGASSRTEAVTLGARQGLIAL</sequence>
<feature type="modified residue" description="4-aspartylphosphate" evidence="2">
    <location>
        <position position="50"/>
    </location>
</feature>
<name>A0A7C3ZVU6_9CYAN</name>
<evidence type="ECO:0000313" key="5">
    <source>
        <dbReference type="EMBL" id="HGG01049.1"/>
    </source>
</evidence>
<dbReference type="SMART" id="SM00421">
    <property type="entry name" value="HTH_LUXR"/>
    <property type="match status" value="1"/>
</dbReference>
<keyword evidence="2" id="KW-0597">Phosphoprotein</keyword>
<evidence type="ECO:0000256" key="2">
    <source>
        <dbReference type="PROSITE-ProRule" id="PRU00169"/>
    </source>
</evidence>
<dbReference type="GO" id="GO:0003677">
    <property type="term" value="F:DNA binding"/>
    <property type="evidence" value="ECO:0007669"/>
    <property type="project" value="UniProtKB-KW"/>
</dbReference>
<dbReference type="EMBL" id="DSPX01000102">
    <property type="protein sequence ID" value="HGG01049.1"/>
    <property type="molecule type" value="Genomic_DNA"/>
</dbReference>